<dbReference type="InterPro" id="IPR013321">
    <property type="entry name" value="Arc_rbn_hlx_hlx"/>
</dbReference>
<organism evidence="1 2">
    <name type="scientific">Phocoenobacter atlanticus subsp. atlanticus</name>
    <dbReference type="NCBI Taxonomy" id="3061285"/>
    <lineage>
        <taxon>Bacteria</taxon>
        <taxon>Pseudomonadati</taxon>
        <taxon>Pseudomonadota</taxon>
        <taxon>Gammaproteobacteria</taxon>
        <taxon>Pasteurellales</taxon>
        <taxon>Pasteurellaceae</taxon>
        <taxon>Phocoenobacter</taxon>
        <taxon>Phocoenobacter atlanticus</taxon>
    </lineage>
</organism>
<dbReference type="Proteomes" id="UP001226020">
    <property type="component" value="Unassembled WGS sequence"/>
</dbReference>
<dbReference type="EMBL" id="JASAXT010000033">
    <property type="protein sequence ID" value="MDP8149486.1"/>
    <property type="molecule type" value="Genomic_DNA"/>
</dbReference>
<evidence type="ECO:0000313" key="2">
    <source>
        <dbReference type="Proteomes" id="UP001226020"/>
    </source>
</evidence>
<dbReference type="GO" id="GO:0006355">
    <property type="term" value="P:regulation of DNA-templated transcription"/>
    <property type="evidence" value="ECO:0007669"/>
    <property type="project" value="InterPro"/>
</dbReference>
<keyword evidence="2" id="KW-1185">Reference proteome</keyword>
<dbReference type="SUPFAM" id="SSF47598">
    <property type="entry name" value="Ribbon-helix-helix"/>
    <property type="match status" value="1"/>
</dbReference>
<dbReference type="RefSeq" id="WP_306346580.1">
    <property type="nucleotide sequence ID" value="NZ_JASAVU010000003.1"/>
</dbReference>
<gene>
    <name evidence="1" type="ORF">QJU57_10445</name>
</gene>
<protein>
    <submittedName>
        <fullName evidence="1">Uncharacterized protein</fullName>
    </submittedName>
</protein>
<dbReference type="AlphaFoldDB" id="A0AAW8CCE3"/>
<proteinExistence type="predicted"/>
<evidence type="ECO:0000313" key="1">
    <source>
        <dbReference type="EMBL" id="MDP8149486.1"/>
    </source>
</evidence>
<comment type="caution">
    <text evidence="1">The sequence shown here is derived from an EMBL/GenBank/DDBJ whole genome shotgun (WGS) entry which is preliminary data.</text>
</comment>
<dbReference type="Gene3D" id="1.10.1220.10">
    <property type="entry name" value="Met repressor-like"/>
    <property type="match status" value="1"/>
</dbReference>
<sequence length="80" mass="9637">MTQRILNIKVEEELKNTFMSICRQKGHSASLVLREFMKSYCTKNQKTTGWDNFFDNIEVPNDFMQERIQPEQQERKDLHI</sequence>
<name>A0AAW8CCE3_9PAST</name>
<reference evidence="1 2" key="1">
    <citation type="journal article" date="2023" name="Front. Microbiol.">
        <title>Phylogeography and host specificity of Pasteurellaceae pathogenic to sea-farmed fish in the north-east Atlantic.</title>
        <authorList>
            <person name="Gulla S."/>
            <person name="Colquhoun D.J."/>
            <person name="Olsen A.B."/>
            <person name="Spilsberg B."/>
            <person name="Lagesen K."/>
            <person name="Aakesson C.P."/>
            <person name="Strom S."/>
            <person name="Manji F."/>
            <person name="Birkbeck T.H."/>
            <person name="Nilsen H.K."/>
        </authorList>
    </citation>
    <scope>NUCLEOTIDE SEQUENCE [LARGE SCALE GENOMIC DNA]</scope>
    <source>
        <strain evidence="1 2">NVIB3131</strain>
    </source>
</reference>
<dbReference type="InterPro" id="IPR010985">
    <property type="entry name" value="Ribbon_hlx_hlx"/>
</dbReference>
<dbReference type="GeneID" id="300270529"/>
<accession>A0AAW8CCE3</accession>